<evidence type="ECO:0000259" key="1">
    <source>
        <dbReference type="Pfam" id="PF00646"/>
    </source>
</evidence>
<dbReference type="InterPro" id="IPR053772">
    <property type="entry name" value="At1g61320/At1g61330-like"/>
</dbReference>
<dbReference type="PANTHER" id="PTHR34145:SF28">
    <property type="entry name" value="F-BOX DOMAIN-CONTAINING PROTEIN"/>
    <property type="match status" value="1"/>
</dbReference>
<accession>W1NKL3</accession>
<evidence type="ECO:0000259" key="2">
    <source>
        <dbReference type="Pfam" id="PF23622"/>
    </source>
</evidence>
<sequence length="504" mass="57663">MRVSHIAAEEPLGLCCVGFAVLPVTMDGSSATHGPDRRKVRVINEQCRDRISCLPDVILNSILALLPSKEAVRTCILSTRWRFLWTSIPNLDLEWNPRDSECKNEGTFIQWIDRVLRIHQGPIHKFRLSWPFQISCRSYVDQWILYLTGAGIKKLDLNLHWKCEAPYQIPYCLFECESLKVVRFHSNHQCTFNPPLKFEGLSSLETLSLIGVLISSDFIQSLESNCGHLRSLFISNCHFPNVIVSLSSKGLQLERLTLNNCLDFILIDIPSLKSFKATTNKLGLTLLSAPNLVDGSLSVVLLDDDKFHEAAVSYSHLFLEILSKLFRVETLCLLRHSILCLAALIFYEDGEVHLPRYRNLKKLEVEMRLKVLSEIEATAFFFKSCPSLEELIVTINHQSYYSEAEEGYDQRLDGMGHTTMFFEESVRSLVHLKKASIRNFTGKKAEMDFMKLLLCNAQSLKELFLILDKRLYQGKEIEQTKKTFLVERAPSEVKVVLISPNMQK</sequence>
<dbReference type="Gene3D" id="3.80.10.10">
    <property type="entry name" value="Ribonuclease Inhibitor"/>
    <property type="match status" value="1"/>
</dbReference>
<dbReference type="InterPro" id="IPR053781">
    <property type="entry name" value="F-box_AtFBL13-like"/>
</dbReference>
<feature type="domain" description="At1g61320/AtMIF1 LRR" evidence="2">
    <location>
        <begin position="116"/>
        <end position="468"/>
    </location>
</feature>
<evidence type="ECO:0000313" key="3">
    <source>
        <dbReference type="EMBL" id="ERM96011.1"/>
    </source>
</evidence>
<dbReference type="AlphaFoldDB" id="W1NKL3"/>
<dbReference type="InterPro" id="IPR001810">
    <property type="entry name" value="F-box_dom"/>
</dbReference>
<evidence type="ECO:0008006" key="5">
    <source>
        <dbReference type="Google" id="ProtNLM"/>
    </source>
</evidence>
<feature type="domain" description="F-box" evidence="1">
    <location>
        <begin position="51"/>
        <end position="90"/>
    </location>
</feature>
<name>W1NKL3_AMBTC</name>
<dbReference type="InterPro" id="IPR036047">
    <property type="entry name" value="F-box-like_dom_sf"/>
</dbReference>
<dbReference type="CDD" id="cd22160">
    <property type="entry name" value="F-box_AtFBL13-like"/>
    <property type="match status" value="1"/>
</dbReference>
<reference evidence="4" key="1">
    <citation type="journal article" date="2013" name="Science">
        <title>The Amborella genome and the evolution of flowering plants.</title>
        <authorList>
            <consortium name="Amborella Genome Project"/>
        </authorList>
    </citation>
    <scope>NUCLEOTIDE SEQUENCE [LARGE SCALE GENOMIC DNA]</scope>
</reference>
<dbReference type="HOGENOM" id="CLU_010721_0_2_1"/>
<dbReference type="Pfam" id="PF23622">
    <property type="entry name" value="LRR_At1g61320_AtMIF1"/>
    <property type="match status" value="1"/>
</dbReference>
<dbReference type="eggNOG" id="ENOG502RQPH">
    <property type="taxonomic scope" value="Eukaryota"/>
</dbReference>
<organism evidence="3 4">
    <name type="scientific">Amborella trichopoda</name>
    <dbReference type="NCBI Taxonomy" id="13333"/>
    <lineage>
        <taxon>Eukaryota</taxon>
        <taxon>Viridiplantae</taxon>
        <taxon>Streptophyta</taxon>
        <taxon>Embryophyta</taxon>
        <taxon>Tracheophyta</taxon>
        <taxon>Spermatophyta</taxon>
        <taxon>Magnoliopsida</taxon>
        <taxon>Amborellales</taxon>
        <taxon>Amborellaceae</taxon>
        <taxon>Amborella</taxon>
    </lineage>
</organism>
<dbReference type="Pfam" id="PF00646">
    <property type="entry name" value="F-box"/>
    <property type="match status" value="1"/>
</dbReference>
<dbReference type="EMBL" id="KI397331">
    <property type="protein sequence ID" value="ERM96011.1"/>
    <property type="molecule type" value="Genomic_DNA"/>
</dbReference>
<dbReference type="OMA" id="QHNFFAN"/>
<keyword evidence="4" id="KW-1185">Reference proteome</keyword>
<dbReference type="Proteomes" id="UP000017836">
    <property type="component" value="Unassembled WGS sequence"/>
</dbReference>
<dbReference type="PANTHER" id="PTHR34145">
    <property type="entry name" value="OS02G0105600 PROTEIN"/>
    <property type="match status" value="1"/>
</dbReference>
<evidence type="ECO:0000313" key="4">
    <source>
        <dbReference type="Proteomes" id="UP000017836"/>
    </source>
</evidence>
<dbReference type="SUPFAM" id="SSF81383">
    <property type="entry name" value="F-box domain"/>
    <property type="match status" value="1"/>
</dbReference>
<dbReference type="InterPro" id="IPR055357">
    <property type="entry name" value="LRR_At1g61320_AtMIF1"/>
</dbReference>
<dbReference type="Gramene" id="ERM96011">
    <property type="protein sequence ID" value="ERM96011"/>
    <property type="gene ID" value="AMTR_s00129p00054950"/>
</dbReference>
<gene>
    <name evidence="3" type="ORF">AMTR_s00129p00054950</name>
</gene>
<dbReference type="SUPFAM" id="SSF52047">
    <property type="entry name" value="RNI-like"/>
    <property type="match status" value="1"/>
</dbReference>
<proteinExistence type="predicted"/>
<protein>
    <recommendedName>
        <fullName evidence="5">F-box domain-containing protein</fullName>
    </recommendedName>
</protein>
<dbReference type="InterPro" id="IPR032675">
    <property type="entry name" value="LRR_dom_sf"/>
</dbReference>